<feature type="transmembrane region" description="Helical" evidence="2">
    <location>
        <begin position="229"/>
        <end position="247"/>
    </location>
</feature>
<name>A0A9N8QSZ6_9BURK</name>
<dbReference type="InterPro" id="IPR006665">
    <property type="entry name" value="OmpA-like"/>
</dbReference>
<accession>A0A9N8QSZ6</accession>
<keyword evidence="2" id="KW-0812">Transmembrane</keyword>
<dbReference type="Gene3D" id="3.30.1330.60">
    <property type="entry name" value="OmpA-like domain"/>
    <property type="match status" value="1"/>
</dbReference>
<dbReference type="Proteomes" id="UP000675121">
    <property type="component" value="Unassembled WGS sequence"/>
</dbReference>
<protein>
    <submittedName>
        <fullName evidence="4">Peptidoglycan-associated lipoprotein</fullName>
    </submittedName>
</protein>
<dbReference type="Pfam" id="PF06078">
    <property type="entry name" value="DUF937"/>
    <property type="match status" value="1"/>
</dbReference>
<organism evidence="4 5">
    <name type="scientific">Paraburkholderia domus</name>
    <dbReference type="NCBI Taxonomy" id="2793075"/>
    <lineage>
        <taxon>Bacteria</taxon>
        <taxon>Pseudomonadati</taxon>
        <taxon>Pseudomonadota</taxon>
        <taxon>Betaproteobacteria</taxon>
        <taxon>Burkholderiales</taxon>
        <taxon>Burkholderiaceae</taxon>
        <taxon>Paraburkholderia</taxon>
    </lineage>
</organism>
<dbReference type="SUPFAM" id="SSF103088">
    <property type="entry name" value="OmpA-like"/>
    <property type="match status" value="1"/>
</dbReference>
<dbReference type="GO" id="GO:0016020">
    <property type="term" value="C:membrane"/>
    <property type="evidence" value="ECO:0007669"/>
    <property type="project" value="UniProtKB-UniRule"/>
</dbReference>
<evidence type="ECO:0000313" key="5">
    <source>
        <dbReference type="Proteomes" id="UP000675121"/>
    </source>
</evidence>
<evidence type="ECO:0000259" key="3">
    <source>
        <dbReference type="PROSITE" id="PS51123"/>
    </source>
</evidence>
<dbReference type="CDD" id="cd07185">
    <property type="entry name" value="OmpA_C-like"/>
    <property type="match status" value="1"/>
</dbReference>
<dbReference type="AlphaFoldDB" id="A0A9N8QSZ6"/>
<evidence type="ECO:0000256" key="1">
    <source>
        <dbReference type="PROSITE-ProRule" id="PRU00473"/>
    </source>
</evidence>
<dbReference type="PROSITE" id="PS51123">
    <property type="entry name" value="OMPA_2"/>
    <property type="match status" value="1"/>
</dbReference>
<feature type="domain" description="OmpA-like" evidence="3">
    <location>
        <begin position="324"/>
        <end position="432"/>
    </location>
</feature>
<keyword evidence="5" id="KW-1185">Reference proteome</keyword>
<keyword evidence="2" id="KW-1133">Transmembrane helix</keyword>
<proteinExistence type="predicted"/>
<dbReference type="InterPro" id="IPR009282">
    <property type="entry name" value="DUF937"/>
</dbReference>
<gene>
    <name evidence="4" type="primary">pal_3</name>
    <name evidence="4" type="ORF">R70211_01290</name>
</gene>
<comment type="caution">
    <text evidence="4">The sequence shown here is derived from an EMBL/GenBank/DDBJ whole genome shotgun (WGS) entry which is preliminary data.</text>
</comment>
<keyword evidence="1 2" id="KW-0472">Membrane</keyword>
<dbReference type="InterPro" id="IPR036737">
    <property type="entry name" value="OmpA-like_sf"/>
</dbReference>
<evidence type="ECO:0000256" key="2">
    <source>
        <dbReference type="SAM" id="Phobius"/>
    </source>
</evidence>
<evidence type="ECO:0000313" key="4">
    <source>
        <dbReference type="EMBL" id="CAE6871711.1"/>
    </source>
</evidence>
<reference evidence="4" key="1">
    <citation type="submission" date="2021-02" db="EMBL/GenBank/DDBJ databases">
        <authorList>
            <person name="Vanwijnsberghe S."/>
        </authorList>
    </citation>
    <scope>NUCLEOTIDE SEQUENCE</scope>
    <source>
        <strain evidence="4">R-70211</strain>
    </source>
</reference>
<dbReference type="Pfam" id="PF00691">
    <property type="entry name" value="OmpA"/>
    <property type="match status" value="1"/>
</dbReference>
<dbReference type="EMBL" id="CAJNAS010000003">
    <property type="protein sequence ID" value="CAE6871711.1"/>
    <property type="molecule type" value="Genomic_DNA"/>
</dbReference>
<keyword evidence="4" id="KW-0449">Lipoprotein</keyword>
<sequence>MPYANILQSLRTLIGEPMCEQTPVLLGEPVDSIRSCVEALLPNLVGTIVHLGSSSLEGSSTLQKILNSAAVDAGLPAASVDGLFAGGVATDGLITSGKALLSDLFGRKMSSLNVAAVGLSGLRDASGAVLLAMATPFALGLLKREAGGSERWIAASELAELLEAQKPHLRRQLSERLFGPFGAIDTAKWLESKHAPTHAPAVVAVKPAEEPAPPISTVTKPEKKGGMRWLAWIVLGLLALLLLGYCMKRTPEPTQSSDEPASAPVAVSAASDAMASSAQPASAPASETASAALAASALDTSGAPAAASDIAASATVASEPAANNAAVGGAPELKVYFGYGKAMVQRDFTAKAQPLVAYAREHADARFSVSGFTDASGSPALNEALADRRAKAVRTALAKGGVALSRIDLKKSETVTDVSENEARRAEVHVMQ</sequence>